<reference evidence="2" key="1">
    <citation type="submission" date="2014-12" db="EMBL/GenBank/DDBJ databases">
        <title>Genome Sequence of Valsa Canker Pathogens Uncovers a Specific Adaption of Colonization on Woody Bark.</title>
        <authorList>
            <person name="Yin Z."/>
            <person name="Liu H."/>
            <person name="Gao X."/>
            <person name="Li Z."/>
            <person name="Song N."/>
            <person name="Ke X."/>
            <person name="Dai Q."/>
            <person name="Wu Y."/>
            <person name="Sun Y."/>
            <person name="Xu J.-R."/>
            <person name="Kang Z.K."/>
            <person name="Wang L."/>
            <person name="Huang L."/>
        </authorList>
    </citation>
    <scope>NUCLEOTIDE SEQUENCE [LARGE SCALE GENOMIC DNA]</scope>
    <source>
        <strain evidence="2">SXYL134</strain>
    </source>
</reference>
<evidence type="ECO:0000313" key="2">
    <source>
        <dbReference type="Proteomes" id="UP000078576"/>
    </source>
</evidence>
<evidence type="ECO:0000313" key="1">
    <source>
        <dbReference type="EMBL" id="KUI53815.1"/>
    </source>
</evidence>
<proteinExistence type="predicted"/>
<dbReference type="Proteomes" id="UP000078576">
    <property type="component" value="Unassembled WGS sequence"/>
</dbReference>
<gene>
    <name evidence="1" type="ORF">VP1G_10576</name>
</gene>
<dbReference type="AlphaFoldDB" id="A0A194UQ66"/>
<sequence>MLGSPEQPDYELVLMLNTKPKEFIATLSLFIELMYGDAAMNIGAGRHGLPMGHLCDGSGVNFRSYVEKRLAVEVKRRRLTTTSSSRRPAKSVAIPTCGHIRYLGGFALSKGRPDAYAGRLTDISCYLFKGSGVKIHADVHVYLVIEPLSHIDRTSQRHVPGRLKSGARMSA</sequence>
<keyword evidence="2" id="KW-1185">Reference proteome</keyword>
<dbReference type="EMBL" id="KN714670">
    <property type="protein sequence ID" value="KUI53815.1"/>
    <property type="molecule type" value="Genomic_DNA"/>
</dbReference>
<protein>
    <submittedName>
        <fullName evidence="1">Uncharacterized protein</fullName>
    </submittedName>
</protein>
<organism evidence="1 2">
    <name type="scientific">Cytospora mali</name>
    <name type="common">Apple Valsa canker fungus</name>
    <name type="synonym">Valsa mali</name>
    <dbReference type="NCBI Taxonomy" id="578113"/>
    <lineage>
        <taxon>Eukaryota</taxon>
        <taxon>Fungi</taxon>
        <taxon>Dikarya</taxon>
        <taxon>Ascomycota</taxon>
        <taxon>Pezizomycotina</taxon>
        <taxon>Sordariomycetes</taxon>
        <taxon>Sordariomycetidae</taxon>
        <taxon>Diaporthales</taxon>
        <taxon>Cytosporaceae</taxon>
        <taxon>Cytospora</taxon>
    </lineage>
</organism>
<accession>A0A194UQ66</accession>
<name>A0A194UQ66_CYTMA</name>